<sequence>MKSDESKWDRNLHYDYHKGVGHTTDQCRILQTFLENQIDQEPKLVVKRPRSGDEHPSLSLTLTWKESMPRTQMHCLGDNGVTRRPSCRKMLLHVGDGREVGLARVRGASRGRRDSSKKYILGILSTTTTDAQRPEIQQQQQKQEGVFIIKGGLKFSSNSKSKKRVAGY</sequence>
<comment type="caution">
    <text evidence="1">The sequence shown here is derived from an EMBL/GenBank/DDBJ whole genome shotgun (WGS) entry which is preliminary data.</text>
</comment>
<dbReference type="Proteomes" id="UP001180020">
    <property type="component" value="Unassembled WGS sequence"/>
</dbReference>
<reference evidence="1" key="1">
    <citation type="journal article" date="2023" name="Nat. Commun.">
        <title>Diploid and tetraploid genomes of Acorus and the evolution of monocots.</title>
        <authorList>
            <person name="Ma L."/>
            <person name="Liu K.W."/>
            <person name="Li Z."/>
            <person name="Hsiao Y.Y."/>
            <person name="Qi Y."/>
            <person name="Fu T."/>
            <person name="Tang G.D."/>
            <person name="Zhang D."/>
            <person name="Sun W.H."/>
            <person name="Liu D.K."/>
            <person name="Li Y."/>
            <person name="Chen G.Z."/>
            <person name="Liu X.D."/>
            <person name="Liao X.Y."/>
            <person name="Jiang Y.T."/>
            <person name="Yu X."/>
            <person name="Hao Y."/>
            <person name="Huang J."/>
            <person name="Zhao X.W."/>
            <person name="Ke S."/>
            <person name="Chen Y.Y."/>
            <person name="Wu W.L."/>
            <person name="Hsu J.L."/>
            <person name="Lin Y.F."/>
            <person name="Huang M.D."/>
            <person name="Li C.Y."/>
            <person name="Huang L."/>
            <person name="Wang Z.W."/>
            <person name="Zhao X."/>
            <person name="Zhong W.Y."/>
            <person name="Peng D.H."/>
            <person name="Ahmad S."/>
            <person name="Lan S."/>
            <person name="Zhang J.S."/>
            <person name="Tsai W.C."/>
            <person name="Van de Peer Y."/>
            <person name="Liu Z.J."/>
        </authorList>
    </citation>
    <scope>NUCLEOTIDE SEQUENCE</scope>
    <source>
        <strain evidence="1">CP</strain>
    </source>
</reference>
<name>A0AAV9FFM8_ACOCL</name>
<proteinExistence type="predicted"/>
<dbReference type="EMBL" id="JAUJYO010000001">
    <property type="protein sequence ID" value="KAK1324730.1"/>
    <property type="molecule type" value="Genomic_DNA"/>
</dbReference>
<evidence type="ECO:0000313" key="2">
    <source>
        <dbReference type="Proteomes" id="UP001180020"/>
    </source>
</evidence>
<accession>A0AAV9FFM8</accession>
<dbReference type="AlphaFoldDB" id="A0AAV9FFM8"/>
<evidence type="ECO:0000313" key="1">
    <source>
        <dbReference type="EMBL" id="KAK1324730.1"/>
    </source>
</evidence>
<reference evidence="1" key="2">
    <citation type="submission" date="2023-06" db="EMBL/GenBank/DDBJ databases">
        <authorList>
            <person name="Ma L."/>
            <person name="Liu K.-W."/>
            <person name="Li Z."/>
            <person name="Hsiao Y.-Y."/>
            <person name="Qi Y."/>
            <person name="Fu T."/>
            <person name="Tang G."/>
            <person name="Zhang D."/>
            <person name="Sun W.-H."/>
            <person name="Liu D.-K."/>
            <person name="Li Y."/>
            <person name="Chen G.-Z."/>
            <person name="Liu X.-D."/>
            <person name="Liao X.-Y."/>
            <person name="Jiang Y.-T."/>
            <person name="Yu X."/>
            <person name="Hao Y."/>
            <person name="Huang J."/>
            <person name="Zhao X.-W."/>
            <person name="Ke S."/>
            <person name="Chen Y.-Y."/>
            <person name="Wu W.-L."/>
            <person name="Hsu J.-L."/>
            <person name="Lin Y.-F."/>
            <person name="Huang M.-D."/>
            <person name="Li C.-Y."/>
            <person name="Huang L."/>
            <person name="Wang Z.-W."/>
            <person name="Zhao X."/>
            <person name="Zhong W.-Y."/>
            <person name="Peng D.-H."/>
            <person name="Ahmad S."/>
            <person name="Lan S."/>
            <person name="Zhang J.-S."/>
            <person name="Tsai W.-C."/>
            <person name="Van De Peer Y."/>
            <person name="Liu Z.-J."/>
        </authorList>
    </citation>
    <scope>NUCLEOTIDE SEQUENCE</scope>
    <source>
        <strain evidence="1">CP</strain>
        <tissue evidence="1">Leaves</tissue>
    </source>
</reference>
<protein>
    <submittedName>
        <fullName evidence="1">Uncharacterized protein</fullName>
    </submittedName>
</protein>
<organism evidence="1 2">
    <name type="scientific">Acorus calamus</name>
    <name type="common">Sweet flag</name>
    <dbReference type="NCBI Taxonomy" id="4465"/>
    <lineage>
        <taxon>Eukaryota</taxon>
        <taxon>Viridiplantae</taxon>
        <taxon>Streptophyta</taxon>
        <taxon>Embryophyta</taxon>
        <taxon>Tracheophyta</taxon>
        <taxon>Spermatophyta</taxon>
        <taxon>Magnoliopsida</taxon>
        <taxon>Liliopsida</taxon>
        <taxon>Acoraceae</taxon>
        <taxon>Acorus</taxon>
    </lineage>
</organism>
<keyword evidence="2" id="KW-1185">Reference proteome</keyword>
<gene>
    <name evidence="1" type="ORF">QJS10_CPA01g01872</name>
</gene>